<evidence type="ECO:0000256" key="5">
    <source>
        <dbReference type="RuleBase" id="RU003345"/>
    </source>
</evidence>
<gene>
    <name evidence="7" type="ORF">ETX26_06780</name>
</gene>
<name>A0A4Q2KM34_9SPHN</name>
<dbReference type="SUPFAM" id="SSF53720">
    <property type="entry name" value="ALDH-like"/>
    <property type="match status" value="1"/>
</dbReference>
<dbReference type="AlphaFoldDB" id="A0A4Q2KM34"/>
<dbReference type="PANTHER" id="PTHR43353">
    <property type="entry name" value="SUCCINATE-SEMIALDEHYDE DEHYDROGENASE, MITOCHONDRIAL"/>
    <property type="match status" value="1"/>
</dbReference>
<evidence type="ECO:0000313" key="7">
    <source>
        <dbReference type="EMBL" id="RXZ66388.1"/>
    </source>
</evidence>
<protein>
    <submittedName>
        <fullName evidence="7">NAD-dependent succinate-semialdehyde dehydrogenase</fullName>
    </submittedName>
</protein>
<dbReference type="PROSITE" id="PS00070">
    <property type="entry name" value="ALDEHYDE_DEHYDR_CYS"/>
    <property type="match status" value="1"/>
</dbReference>
<feature type="active site" evidence="4">
    <location>
        <position position="257"/>
    </location>
</feature>
<dbReference type="CDD" id="cd07103">
    <property type="entry name" value="ALDH_F5_SSADH_GabD"/>
    <property type="match status" value="1"/>
</dbReference>
<dbReference type="InterPro" id="IPR016162">
    <property type="entry name" value="Ald_DH_N"/>
</dbReference>
<feature type="domain" description="Aldehyde dehydrogenase" evidence="6">
    <location>
        <begin position="27"/>
        <end position="479"/>
    </location>
</feature>
<dbReference type="FunFam" id="3.40.309.10:FF:000004">
    <property type="entry name" value="Succinate-semialdehyde dehydrogenase I"/>
    <property type="match status" value="1"/>
</dbReference>
<dbReference type="InterPro" id="IPR010102">
    <property type="entry name" value="Succ_semiAld_DH"/>
</dbReference>
<dbReference type="EMBL" id="SDPV01000001">
    <property type="protein sequence ID" value="RXZ66388.1"/>
    <property type="molecule type" value="Genomic_DNA"/>
</dbReference>
<evidence type="ECO:0000313" key="8">
    <source>
        <dbReference type="Proteomes" id="UP000293623"/>
    </source>
</evidence>
<organism evidence="7 8">
    <name type="scientific">Pelagerythrobacter rhizovicinus</name>
    <dbReference type="NCBI Taxonomy" id="2268576"/>
    <lineage>
        <taxon>Bacteria</taxon>
        <taxon>Pseudomonadati</taxon>
        <taxon>Pseudomonadota</taxon>
        <taxon>Alphaproteobacteria</taxon>
        <taxon>Sphingomonadales</taxon>
        <taxon>Erythrobacteraceae</taxon>
        <taxon>Pelagerythrobacter</taxon>
    </lineage>
</organism>
<proteinExistence type="inferred from homology"/>
<dbReference type="InterPro" id="IPR015590">
    <property type="entry name" value="Aldehyde_DH_dom"/>
</dbReference>
<evidence type="ECO:0000256" key="4">
    <source>
        <dbReference type="PROSITE-ProRule" id="PRU10007"/>
    </source>
</evidence>
<dbReference type="PANTHER" id="PTHR43353:SF5">
    <property type="entry name" value="SUCCINATE-SEMIALDEHYDE DEHYDROGENASE, MITOCHONDRIAL"/>
    <property type="match status" value="1"/>
</dbReference>
<dbReference type="InterPro" id="IPR016163">
    <property type="entry name" value="Ald_DH_C"/>
</dbReference>
<keyword evidence="2 5" id="KW-0560">Oxidoreductase</keyword>
<evidence type="ECO:0000259" key="6">
    <source>
        <dbReference type="Pfam" id="PF00171"/>
    </source>
</evidence>
<dbReference type="OrthoDB" id="9761688at2"/>
<reference evidence="7 8" key="1">
    <citation type="submission" date="2019-01" db="EMBL/GenBank/DDBJ databases">
        <title>Altererythrobacter rhizovicinus sp. nov., isolated from the rhizosphere soil of Haloxylon ammodendron.</title>
        <authorList>
            <person name="Li H.-P."/>
            <person name="Gou J.-Y."/>
            <person name="Yao D."/>
            <person name="Han Q.-Q."/>
            <person name="Shao K.-Z."/>
            <person name="Zhao Q."/>
            <person name="Zhang J.-L."/>
        </authorList>
    </citation>
    <scope>NUCLEOTIDE SEQUENCE [LARGE SCALE GENOMIC DNA]</scope>
    <source>
        <strain evidence="7 8">AY-3R</strain>
    </source>
</reference>
<sequence length="488" mass="51273">MNVMTNMDRAKDADLLARIAPGNDVTARFPVSNPATGAHIADVADMDTEDAARAVRRAKEALPAWAAKTAKERAAILRRWHDLILDNQEALATLLTREQGKPIAEAMGEIVYCASFVEWFAEEGKRAYGDIIPTNAPGRRLLVLRQPIGVVGAITPWNFPVGMVTRKVAPALAAGCTIVLKPAEDTPLSALALAALARDAGFPEGVLEVVTAARAEAVARVLTDSPDVRKLSFTGSTRVGKLLMAQCADTVKKLSLELGGNAPFIVFDDADIDAAVAGAIQSKFRNAGQTCVCANRLFVQAGVADEFAARFAAAVEALPVGDGLAGGNAIGPLINSAAVAKVDGLVRDALAKGAQCVLGGGGHALGGNFYAPTILTGVDSAMEIASAEIFGPVAPIMPFETEEEVIARANDTPYGLAAYFWTRDLGRAWRVAEQLEYGMIGLNEGIISSESAPFGGVKESGIGREGSKYGLDEFLELKYFTMGGLSAR</sequence>
<comment type="similarity">
    <text evidence="1 5">Belongs to the aldehyde dehydrogenase family.</text>
</comment>
<keyword evidence="8" id="KW-1185">Reference proteome</keyword>
<dbReference type="FunFam" id="3.40.605.10:FF:000005">
    <property type="entry name" value="Succinate-semialdehyde dehydrogenase I"/>
    <property type="match status" value="1"/>
</dbReference>
<dbReference type="FunFam" id="3.40.605.10:FF:000026">
    <property type="entry name" value="Aldehyde dehydrogenase, putative"/>
    <property type="match status" value="1"/>
</dbReference>
<keyword evidence="3" id="KW-0558">Oxidation</keyword>
<dbReference type="GO" id="GO:0004777">
    <property type="term" value="F:succinate-semialdehyde dehydrogenase (NAD+) activity"/>
    <property type="evidence" value="ECO:0007669"/>
    <property type="project" value="TreeGrafter"/>
</dbReference>
<evidence type="ECO:0000256" key="3">
    <source>
        <dbReference type="ARBA" id="ARBA00023097"/>
    </source>
</evidence>
<dbReference type="GO" id="GO:0009450">
    <property type="term" value="P:gamma-aminobutyric acid catabolic process"/>
    <property type="evidence" value="ECO:0007669"/>
    <property type="project" value="InterPro"/>
</dbReference>
<dbReference type="InterPro" id="IPR029510">
    <property type="entry name" value="Ald_DH_CS_GLU"/>
</dbReference>
<dbReference type="Gene3D" id="3.40.309.10">
    <property type="entry name" value="Aldehyde Dehydrogenase, Chain A, domain 2"/>
    <property type="match status" value="1"/>
</dbReference>
<dbReference type="PROSITE" id="PS00687">
    <property type="entry name" value="ALDEHYDE_DEHYDR_GLU"/>
    <property type="match status" value="1"/>
</dbReference>
<comment type="caution">
    <text evidence="7">The sequence shown here is derived from an EMBL/GenBank/DDBJ whole genome shotgun (WGS) entry which is preliminary data.</text>
</comment>
<dbReference type="InterPro" id="IPR016161">
    <property type="entry name" value="Ald_DH/histidinol_DH"/>
</dbReference>
<dbReference type="InterPro" id="IPR050740">
    <property type="entry name" value="Aldehyde_DH_Superfamily"/>
</dbReference>
<dbReference type="Gene3D" id="3.40.605.10">
    <property type="entry name" value="Aldehyde Dehydrogenase, Chain A, domain 1"/>
    <property type="match status" value="1"/>
</dbReference>
<evidence type="ECO:0000256" key="2">
    <source>
        <dbReference type="ARBA" id="ARBA00023002"/>
    </source>
</evidence>
<accession>A0A4Q2KM34</accession>
<dbReference type="InterPro" id="IPR016160">
    <property type="entry name" value="Ald_DH_CS_CYS"/>
</dbReference>
<dbReference type="Proteomes" id="UP000293623">
    <property type="component" value="Unassembled WGS sequence"/>
</dbReference>
<evidence type="ECO:0000256" key="1">
    <source>
        <dbReference type="ARBA" id="ARBA00009986"/>
    </source>
</evidence>
<dbReference type="NCBIfam" id="TIGR01780">
    <property type="entry name" value="SSADH"/>
    <property type="match status" value="1"/>
</dbReference>
<dbReference type="Pfam" id="PF00171">
    <property type="entry name" value="Aldedh"/>
    <property type="match status" value="1"/>
</dbReference>